<dbReference type="PANTHER" id="PTHR12952">
    <property type="entry name" value="SYS1"/>
    <property type="match status" value="1"/>
</dbReference>
<dbReference type="InterPro" id="IPR019185">
    <property type="entry name" value="Integral_membrane_SYS1-rel"/>
</dbReference>
<evidence type="ECO:0000313" key="10">
    <source>
        <dbReference type="EMBL" id="KAK9903248.1"/>
    </source>
</evidence>
<evidence type="ECO:0000256" key="8">
    <source>
        <dbReference type="ARBA" id="ARBA00023136"/>
    </source>
</evidence>
<feature type="transmembrane region" description="Helical" evidence="9">
    <location>
        <begin position="56"/>
        <end position="83"/>
    </location>
</feature>
<keyword evidence="6 9" id="KW-1133">Transmembrane helix</keyword>
<evidence type="ECO:0000256" key="2">
    <source>
        <dbReference type="ARBA" id="ARBA00008160"/>
    </source>
</evidence>
<reference evidence="10 11" key="1">
    <citation type="journal article" date="2024" name="Nat. Commun.">
        <title>Phylogenomics reveals the evolutionary origins of lichenization in chlorophyte algae.</title>
        <authorList>
            <person name="Puginier C."/>
            <person name="Libourel C."/>
            <person name="Otte J."/>
            <person name="Skaloud P."/>
            <person name="Haon M."/>
            <person name="Grisel S."/>
            <person name="Petersen M."/>
            <person name="Berrin J.G."/>
            <person name="Delaux P.M."/>
            <person name="Dal Grande F."/>
            <person name="Keller J."/>
        </authorList>
    </citation>
    <scope>NUCLEOTIDE SEQUENCE [LARGE SCALE GENOMIC DNA]</scope>
    <source>
        <strain evidence="10 11">SAG 216-7</strain>
    </source>
</reference>
<sequence length="200" mass="21955">MFYGASVWDPWLIIAQIVTVQCLYYLSFGLLLYLLLGPYVTHLSFQHVFDDASMDLHSFTGWMVVLTNVINSLAAALSLMFVVERAKKCLDFAATCYLLHLAFVSIVGGFPTTVTWWAVNILSMTIAALLGEWLCLRRELQDIPIGSITRRFSGTAEAFKSPTSVAAITGALFGRASNTGAGVVQLPSSRSLRPIPEDQV</sequence>
<evidence type="ECO:0000256" key="6">
    <source>
        <dbReference type="ARBA" id="ARBA00022989"/>
    </source>
</evidence>
<evidence type="ECO:0000256" key="5">
    <source>
        <dbReference type="ARBA" id="ARBA00022927"/>
    </source>
</evidence>
<accession>A0ABR2YDJ5</accession>
<proteinExistence type="inferred from homology"/>
<evidence type="ECO:0000256" key="9">
    <source>
        <dbReference type="SAM" id="Phobius"/>
    </source>
</evidence>
<comment type="similarity">
    <text evidence="2">Belongs to the SYS1 family.</text>
</comment>
<evidence type="ECO:0000256" key="3">
    <source>
        <dbReference type="ARBA" id="ARBA00022448"/>
    </source>
</evidence>
<evidence type="ECO:0000256" key="7">
    <source>
        <dbReference type="ARBA" id="ARBA00023034"/>
    </source>
</evidence>
<dbReference type="PANTHER" id="PTHR12952:SF0">
    <property type="entry name" value="PROTEIN SYS1 HOMOLOG"/>
    <property type="match status" value="1"/>
</dbReference>
<organism evidence="10 11">
    <name type="scientific">Coccomyxa subellipsoidea</name>
    <dbReference type="NCBI Taxonomy" id="248742"/>
    <lineage>
        <taxon>Eukaryota</taxon>
        <taxon>Viridiplantae</taxon>
        <taxon>Chlorophyta</taxon>
        <taxon>core chlorophytes</taxon>
        <taxon>Trebouxiophyceae</taxon>
        <taxon>Trebouxiophyceae incertae sedis</taxon>
        <taxon>Coccomyxaceae</taxon>
        <taxon>Coccomyxa</taxon>
    </lineage>
</organism>
<evidence type="ECO:0000313" key="11">
    <source>
        <dbReference type="Proteomes" id="UP001491310"/>
    </source>
</evidence>
<dbReference type="Proteomes" id="UP001491310">
    <property type="component" value="Unassembled WGS sequence"/>
</dbReference>
<name>A0ABR2YDJ5_9CHLO</name>
<keyword evidence="4 9" id="KW-0812">Transmembrane</keyword>
<protein>
    <recommendedName>
        <fullName evidence="12">Protein SYS1</fullName>
    </recommendedName>
</protein>
<keyword evidence="5" id="KW-0653">Protein transport</keyword>
<comment type="caution">
    <text evidence="10">The sequence shown here is derived from an EMBL/GenBank/DDBJ whole genome shotgun (WGS) entry which is preliminary data.</text>
</comment>
<dbReference type="EMBL" id="JALJOT010000014">
    <property type="protein sequence ID" value="KAK9903248.1"/>
    <property type="molecule type" value="Genomic_DNA"/>
</dbReference>
<feature type="transmembrane region" description="Helical" evidence="9">
    <location>
        <begin position="12"/>
        <end position="36"/>
    </location>
</feature>
<evidence type="ECO:0008006" key="12">
    <source>
        <dbReference type="Google" id="ProtNLM"/>
    </source>
</evidence>
<keyword evidence="3" id="KW-0813">Transport</keyword>
<gene>
    <name evidence="10" type="ORF">WJX75_000688</name>
</gene>
<comment type="subcellular location">
    <subcellularLocation>
        <location evidence="1">Golgi apparatus membrane</location>
        <topology evidence="1">Multi-pass membrane protein</topology>
    </subcellularLocation>
</comment>
<dbReference type="Pfam" id="PF09801">
    <property type="entry name" value="SYS1"/>
    <property type="match status" value="1"/>
</dbReference>
<keyword evidence="11" id="KW-1185">Reference proteome</keyword>
<evidence type="ECO:0000256" key="1">
    <source>
        <dbReference type="ARBA" id="ARBA00004653"/>
    </source>
</evidence>
<evidence type="ECO:0000256" key="4">
    <source>
        <dbReference type="ARBA" id="ARBA00022692"/>
    </source>
</evidence>
<keyword evidence="7" id="KW-0333">Golgi apparatus</keyword>
<feature type="transmembrane region" description="Helical" evidence="9">
    <location>
        <begin position="90"/>
        <end position="110"/>
    </location>
</feature>
<keyword evidence="8 9" id="KW-0472">Membrane</keyword>